<dbReference type="SUPFAM" id="SSF47413">
    <property type="entry name" value="lambda repressor-like DNA-binding domains"/>
    <property type="match status" value="1"/>
</dbReference>
<comment type="function">
    <text evidence="1">Catalyzes the reaction of cyanate with bicarbonate to produce ammonia and carbon dioxide.</text>
</comment>
<dbReference type="Pfam" id="PF02560">
    <property type="entry name" value="Cyanate_lyase"/>
    <property type="match status" value="1"/>
</dbReference>
<evidence type="ECO:0000256" key="2">
    <source>
        <dbReference type="ARBA" id="ARBA00023239"/>
    </source>
</evidence>
<dbReference type="PRINTS" id="PR01693">
    <property type="entry name" value="CYANASE"/>
</dbReference>
<organism evidence="4 5">
    <name type="scientific">Dermatophagoides pteronyssinus</name>
    <name type="common">European house dust mite</name>
    <dbReference type="NCBI Taxonomy" id="6956"/>
    <lineage>
        <taxon>Eukaryota</taxon>
        <taxon>Metazoa</taxon>
        <taxon>Ecdysozoa</taxon>
        <taxon>Arthropoda</taxon>
        <taxon>Chelicerata</taxon>
        <taxon>Arachnida</taxon>
        <taxon>Acari</taxon>
        <taxon>Acariformes</taxon>
        <taxon>Sarcoptiformes</taxon>
        <taxon>Astigmata</taxon>
        <taxon>Psoroptidia</taxon>
        <taxon>Analgoidea</taxon>
        <taxon>Pyroglyphidae</taxon>
        <taxon>Dermatophagoidinae</taxon>
        <taxon>Dermatophagoides</taxon>
    </lineage>
</organism>
<dbReference type="SUPFAM" id="SSF55234">
    <property type="entry name" value="Cyanase C-terminal domain"/>
    <property type="match status" value="1"/>
</dbReference>
<evidence type="ECO:0000313" key="5">
    <source>
        <dbReference type="Proteomes" id="UP000887458"/>
    </source>
</evidence>
<dbReference type="NCBIfam" id="TIGR00673">
    <property type="entry name" value="cynS"/>
    <property type="match status" value="1"/>
</dbReference>
<evidence type="ECO:0000259" key="3">
    <source>
        <dbReference type="SMART" id="SM01116"/>
    </source>
</evidence>
<dbReference type="InterPro" id="IPR036581">
    <property type="entry name" value="Cyanate_lyase_C_sf"/>
</dbReference>
<comment type="caution">
    <text evidence="4">The sequence shown here is derived from an EMBL/GenBank/DDBJ whole genome shotgun (WGS) entry which is preliminary data.</text>
</comment>
<protein>
    <recommendedName>
        <fullName evidence="3">Cyanate lyase C-terminal domain-containing protein</fullName>
    </recommendedName>
</protein>
<dbReference type="Proteomes" id="UP000887458">
    <property type="component" value="Unassembled WGS sequence"/>
</dbReference>
<accession>A0ABQ8JPD7</accession>
<dbReference type="Gene3D" id="1.10.260.40">
    <property type="entry name" value="lambda repressor-like DNA-binding domains"/>
    <property type="match status" value="1"/>
</dbReference>
<name>A0ABQ8JPD7_DERPT</name>
<sequence length="218" mass="24884">MECFNARNALAHFISMIYSQMKFSFGKRKNIESPKMNRNLSSFLIRNFLRYNSTTTNFLPKYLATKILLDAKRKSNLKFADLATKLNVNKVWLTSAILGQHPINENLSKELIKILNIKDSGNYKIENLIQTLGSIPDCRGLVNTSVTSDPVIRRLQEFLDVYGDSLKTLIKEEFGDGIMSAIDCTVHLDKQTSTIDNGKEDRIVITINGKYLQYKHID</sequence>
<feature type="domain" description="Cyanate lyase C-terminal" evidence="3">
    <location>
        <begin position="141"/>
        <end position="217"/>
    </location>
</feature>
<dbReference type="EMBL" id="NJHN03000029">
    <property type="protein sequence ID" value="KAH9424462.1"/>
    <property type="molecule type" value="Genomic_DNA"/>
</dbReference>
<proteinExistence type="predicted"/>
<dbReference type="PANTHER" id="PTHR34186">
    <property type="entry name" value="CYANATE HYDRATASE"/>
    <property type="match status" value="1"/>
</dbReference>
<dbReference type="Pfam" id="PF21291">
    <property type="entry name" value="CYNS_N"/>
    <property type="match status" value="1"/>
</dbReference>
<gene>
    <name evidence="4" type="ORF">DERP_004647</name>
</gene>
<dbReference type="SMART" id="SM01116">
    <property type="entry name" value="Cyanate_lyase"/>
    <property type="match status" value="1"/>
</dbReference>
<dbReference type="InterPro" id="IPR010982">
    <property type="entry name" value="Lambda_DNA-bd_dom_sf"/>
</dbReference>
<reference evidence="4 5" key="2">
    <citation type="journal article" date="2022" name="Mol. Biol. Evol.">
        <title>Comparative Genomics Reveals Insights into the Divergent Evolution of Astigmatic Mites and Household Pest Adaptations.</title>
        <authorList>
            <person name="Xiong Q."/>
            <person name="Wan A.T."/>
            <person name="Liu X."/>
            <person name="Fung C.S."/>
            <person name="Xiao X."/>
            <person name="Malainual N."/>
            <person name="Hou J."/>
            <person name="Wang L."/>
            <person name="Wang M."/>
            <person name="Yang K.Y."/>
            <person name="Cui Y."/>
            <person name="Leung E.L."/>
            <person name="Nong W."/>
            <person name="Shin S.K."/>
            <person name="Au S.W."/>
            <person name="Jeong K.Y."/>
            <person name="Chew F.T."/>
            <person name="Hui J.H."/>
            <person name="Leung T.F."/>
            <person name="Tungtrongchitr A."/>
            <person name="Zhong N."/>
            <person name="Liu Z."/>
            <person name="Tsui S.K."/>
        </authorList>
    </citation>
    <scope>NUCLEOTIDE SEQUENCE [LARGE SCALE GENOMIC DNA]</scope>
    <source>
        <strain evidence="4">Derp</strain>
    </source>
</reference>
<reference evidence="4 5" key="1">
    <citation type="journal article" date="2018" name="J. Allergy Clin. Immunol.">
        <title>High-quality assembly of Dermatophagoides pteronyssinus genome and transcriptome reveals a wide range of novel allergens.</title>
        <authorList>
            <person name="Liu X.Y."/>
            <person name="Yang K.Y."/>
            <person name="Wang M.Q."/>
            <person name="Kwok J.S."/>
            <person name="Zeng X."/>
            <person name="Yang Z."/>
            <person name="Xiao X.J."/>
            <person name="Lau C.P."/>
            <person name="Li Y."/>
            <person name="Huang Z.M."/>
            <person name="Ba J.G."/>
            <person name="Yim A.K."/>
            <person name="Ouyang C.Y."/>
            <person name="Ngai S.M."/>
            <person name="Chan T.F."/>
            <person name="Leung E.L."/>
            <person name="Liu L."/>
            <person name="Liu Z.G."/>
            <person name="Tsui S.K."/>
        </authorList>
    </citation>
    <scope>NUCLEOTIDE SEQUENCE [LARGE SCALE GENOMIC DNA]</scope>
    <source>
        <strain evidence="4">Derp</strain>
    </source>
</reference>
<keyword evidence="5" id="KW-1185">Reference proteome</keyword>
<dbReference type="InterPro" id="IPR048564">
    <property type="entry name" value="CYNS_N"/>
</dbReference>
<dbReference type="InterPro" id="IPR008076">
    <property type="entry name" value="Cyanase"/>
</dbReference>
<dbReference type="PANTHER" id="PTHR34186:SF2">
    <property type="entry name" value="CYANATE HYDRATASE"/>
    <property type="match status" value="1"/>
</dbReference>
<dbReference type="Gene3D" id="3.30.1160.10">
    <property type="entry name" value="Cyanate lyase, C-terminal domain"/>
    <property type="match status" value="1"/>
</dbReference>
<dbReference type="InterPro" id="IPR003712">
    <property type="entry name" value="Cyanate_lyase_C"/>
</dbReference>
<evidence type="ECO:0000313" key="4">
    <source>
        <dbReference type="EMBL" id="KAH9424462.1"/>
    </source>
</evidence>
<keyword evidence="2" id="KW-0456">Lyase</keyword>
<evidence type="ECO:0000256" key="1">
    <source>
        <dbReference type="ARBA" id="ARBA00003561"/>
    </source>
</evidence>